<evidence type="ECO:0000313" key="1">
    <source>
        <dbReference type="EMBL" id="DAF43801.1"/>
    </source>
</evidence>
<name>A0A8S5RYT6_9CAUD</name>
<organism evidence="1">
    <name type="scientific">Myoviridae sp. ctNQV2</name>
    <dbReference type="NCBI Taxonomy" id="2827683"/>
    <lineage>
        <taxon>Viruses</taxon>
        <taxon>Duplodnaviria</taxon>
        <taxon>Heunggongvirae</taxon>
        <taxon>Uroviricota</taxon>
        <taxon>Caudoviricetes</taxon>
    </lineage>
</organism>
<reference evidence="1" key="1">
    <citation type="journal article" date="2021" name="Proc. Natl. Acad. Sci. U.S.A.">
        <title>A Catalog of Tens of Thousands of Viruses from Human Metagenomes Reveals Hidden Associations with Chronic Diseases.</title>
        <authorList>
            <person name="Tisza M.J."/>
            <person name="Buck C.B."/>
        </authorList>
    </citation>
    <scope>NUCLEOTIDE SEQUENCE</scope>
    <source>
        <strain evidence="1">CtNQV2</strain>
    </source>
</reference>
<proteinExistence type="predicted"/>
<sequence>MKIKRIIMEYENYGLPTRENRTTQNIRLHLFYKTFEHGNSVFSYENIKQINFNLFAIESIFRLHDFCFRPKWYQCLKFYSYFYINKIVDLLKVIFK</sequence>
<accession>A0A8S5RYT6</accession>
<dbReference type="EMBL" id="BK032510">
    <property type="protein sequence ID" value="DAF43801.1"/>
    <property type="molecule type" value="Genomic_DNA"/>
</dbReference>
<protein>
    <submittedName>
        <fullName evidence="1">Uncharacterized protein</fullName>
    </submittedName>
</protein>